<evidence type="ECO:0000313" key="9">
    <source>
        <dbReference type="EMBL" id="QKX49566.1"/>
    </source>
</evidence>
<keyword evidence="3" id="KW-1003">Cell membrane</keyword>
<feature type="transmembrane region" description="Helical" evidence="7">
    <location>
        <begin position="41"/>
        <end position="64"/>
    </location>
</feature>
<accession>A0A7H8Q6J0</accession>
<evidence type="ECO:0000256" key="5">
    <source>
        <dbReference type="ARBA" id="ARBA00022989"/>
    </source>
</evidence>
<evidence type="ECO:0000256" key="3">
    <source>
        <dbReference type="ARBA" id="ARBA00022475"/>
    </source>
</evidence>
<feature type="transmembrane region" description="Helical" evidence="7">
    <location>
        <begin position="244"/>
        <end position="263"/>
    </location>
</feature>
<protein>
    <submittedName>
        <fullName evidence="9">Acyltransferase family protein</fullName>
    </submittedName>
</protein>
<dbReference type="AlphaFoldDB" id="A0A7H8Q6J0"/>
<sequence>MAKRYDYMDWLRVISIFVVVGIHVCSKIINTSSPADWEWQFANAIDSALRWCVPVFFMLSGALLLTRRPDEPVGEFLKRRLAKALIPLLFWSAVYTAYNIYELGESYTWQEMIKLFLSDDVYYHLWFMYVIIGLYLMAPFLRILVHHMTQKTFLYFLVFWFIFSGLLPFAPKYFDFEPAITAGLFEPYIGYFMLGAYLFYYPIPKKRLPHLALLALAGYFITVFGNLSLTNQNGEFDEFYYEHYRPNTLAITLFVYVGFRHLAGKIGRNRWITRMSNATLGIYIIHPLLQVYLHKFFNINENTGSVLIGLPLTWLVLFFLSFLIIRLMQKIPVVRQIVP</sequence>
<evidence type="ECO:0000256" key="1">
    <source>
        <dbReference type="ARBA" id="ARBA00004651"/>
    </source>
</evidence>
<evidence type="ECO:0000256" key="6">
    <source>
        <dbReference type="ARBA" id="ARBA00023136"/>
    </source>
</evidence>
<dbReference type="Pfam" id="PF01757">
    <property type="entry name" value="Acyl_transf_3"/>
    <property type="match status" value="1"/>
</dbReference>
<dbReference type="GO" id="GO:0009246">
    <property type="term" value="P:enterobacterial common antigen biosynthetic process"/>
    <property type="evidence" value="ECO:0007669"/>
    <property type="project" value="TreeGrafter"/>
</dbReference>
<feature type="transmembrane region" description="Helical" evidence="7">
    <location>
        <begin position="121"/>
        <end position="141"/>
    </location>
</feature>
<comment type="subcellular location">
    <subcellularLocation>
        <location evidence="1">Cell membrane</location>
        <topology evidence="1">Multi-pass membrane protein</topology>
    </subcellularLocation>
</comment>
<evidence type="ECO:0000256" key="4">
    <source>
        <dbReference type="ARBA" id="ARBA00022692"/>
    </source>
</evidence>
<organism evidence="9 10">
    <name type="scientific">Planococcus glaciei</name>
    <dbReference type="NCBI Taxonomy" id="459472"/>
    <lineage>
        <taxon>Bacteria</taxon>
        <taxon>Bacillati</taxon>
        <taxon>Bacillota</taxon>
        <taxon>Bacilli</taxon>
        <taxon>Bacillales</taxon>
        <taxon>Caryophanaceae</taxon>
        <taxon>Planococcus</taxon>
    </lineage>
</organism>
<feature type="transmembrane region" description="Helical" evidence="7">
    <location>
        <begin position="84"/>
        <end position="101"/>
    </location>
</feature>
<feature type="transmembrane region" description="Helical" evidence="7">
    <location>
        <begin position="180"/>
        <end position="199"/>
    </location>
</feature>
<dbReference type="InterPro" id="IPR002656">
    <property type="entry name" value="Acyl_transf_3_dom"/>
</dbReference>
<dbReference type="Proteomes" id="UP000509222">
    <property type="component" value="Chromosome"/>
</dbReference>
<keyword evidence="4 7" id="KW-0812">Transmembrane</keyword>
<keyword evidence="9" id="KW-0012">Acyltransferase</keyword>
<evidence type="ECO:0000256" key="2">
    <source>
        <dbReference type="ARBA" id="ARBA00007400"/>
    </source>
</evidence>
<dbReference type="PANTHER" id="PTHR40074">
    <property type="entry name" value="O-ACETYLTRANSFERASE WECH"/>
    <property type="match status" value="1"/>
</dbReference>
<gene>
    <name evidence="9" type="ORF">HF394_02640</name>
</gene>
<feature type="transmembrane region" description="Helical" evidence="7">
    <location>
        <begin position="275"/>
        <end position="293"/>
    </location>
</feature>
<comment type="similarity">
    <text evidence="2">Belongs to the acyltransferase 3 family.</text>
</comment>
<dbReference type="PANTHER" id="PTHR40074:SF2">
    <property type="entry name" value="O-ACETYLTRANSFERASE WECH"/>
    <property type="match status" value="1"/>
</dbReference>
<feature type="transmembrane region" description="Helical" evidence="7">
    <location>
        <begin position="305"/>
        <end position="325"/>
    </location>
</feature>
<feature type="transmembrane region" description="Helical" evidence="7">
    <location>
        <begin position="211"/>
        <end position="229"/>
    </location>
</feature>
<evidence type="ECO:0000259" key="8">
    <source>
        <dbReference type="Pfam" id="PF01757"/>
    </source>
</evidence>
<keyword evidence="10" id="KW-1185">Reference proteome</keyword>
<keyword evidence="5 7" id="KW-1133">Transmembrane helix</keyword>
<reference evidence="10" key="1">
    <citation type="submission" date="2020-06" db="EMBL/GenBank/DDBJ databases">
        <title>Isolation of Planomicrobium glaciei.</title>
        <authorList>
            <person name="Malisova L."/>
            <person name="Safrankova R."/>
            <person name="Jakubu V."/>
            <person name="Spanelova P."/>
        </authorList>
    </citation>
    <scope>NUCLEOTIDE SEQUENCE [LARGE SCALE GENOMIC DNA]</scope>
    <source>
        <strain evidence="10">NRL-ATB46093</strain>
    </source>
</reference>
<feature type="transmembrane region" description="Helical" evidence="7">
    <location>
        <begin position="12"/>
        <end position="29"/>
    </location>
</feature>
<feature type="transmembrane region" description="Helical" evidence="7">
    <location>
        <begin position="153"/>
        <end position="174"/>
    </location>
</feature>
<name>A0A7H8Q6J0_9BACL</name>
<proteinExistence type="inferred from homology"/>
<keyword evidence="6 7" id="KW-0472">Membrane</keyword>
<keyword evidence="9" id="KW-0808">Transferase</keyword>
<dbReference type="EMBL" id="CP051177">
    <property type="protein sequence ID" value="QKX49566.1"/>
    <property type="molecule type" value="Genomic_DNA"/>
</dbReference>
<feature type="domain" description="Acyltransferase 3" evidence="8">
    <location>
        <begin position="6"/>
        <end position="324"/>
    </location>
</feature>
<evidence type="ECO:0000256" key="7">
    <source>
        <dbReference type="SAM" id="Phobius"/>
    </source>
</evidence>
<dbReference type="GO" id="GO:0005886">
    <property type="term" value="C:plasma membrane"/>
    <property type="evidence" value="ECO:0007669"/>
    <property type="project" value="UniProtKB-SubCell"/>
</dbReference>
<evidence type="ECO:0000313" key="10">
    <source>
        <dbReference type="Proteomes" id="UP000509222"/>
    </source>
</evidence>
<dbReference type="GO" id="GO:0016413">
    <property type="term" value="F:O-acetyltransferase activity"/>
    <property type="evidence" value="ECO:0007669"/>
    <property type="project" value="TreeGrafter"/>
</dbReference>
<dbReference type="RefSeq" id="WP_176294029.1">
    <property type="nucleotide sequence ID" value="NZ_CP051177.1"/>
</dbReference>